<dbReference type="Proteomes" id="UP000178925">
    <property type="component" value="Unassembled WGS sequence"/>
</dbReference>
<organism evidence="3 4">
    <name type="scientific">Candidatus Falkowbacteria bacterium RIFOXYA2_FULL_47_9</name>
    <dbReference type="NCBI Taxonomy" id="1797995"/>
    <lineage>
        <taxon>Bacteria</taxon>
        <taxon>Candidatus Falkowiibacteriota</taxon>
    </lineage>
</organism>
<dbReference type="Pfam" id="PF00383">
    <property type="entry name" value="dCMP_cyt_deam_1"/>
    <property type="match status" value="1"/>
</dbReference>
<dbReference type="EMBL" id="MFGC01000033">
    <property type="protein sequence ID" value="OGF26707.1"/>
    <property type="molecule type" value="Genomic_DNA"/>
</dbReference>
<dbReference type="PANTHER" id="PTHR11644:SF2">
    <property type="entry name" value="CYTIDINE DEAMINASE"/>
    <property type="match status" value="1"/>
</dbReference>
<evidence type="ECO:0000256" key="1">
    <source>
        <dbReference type="ARBA" id="ARBA00006576"/>
    </source>
</evidence>
<feature type="domain" description="CMP/dCMP-type deaminase" evidence="2">
    <location>
        <begin position="11"/>
        <end position="163"/>
    </location>
</feature>
<evidence type="ECO:0000259" key="2">
    <source>
        <dbReference type="PROSITE" id="PS51747"/>
    </source>
</evidence>
<accession>A0A1F5SJ21</accession>
<proteinExistence type="inferred from homology"/>
<dbReference type="GO" id="GO:0055086">
    <property type="term" value="P:nucleobase-containing small molecule metabolic process"/>
    <property type="evidence" value="ECO:0007669"/>
    <property type="project" value="UniProtKB-ARBA"/>
</dbReference>
<dbReference type="InterPro" id="IPR002125">
    <property type="entry name" value="CMP_dCMP_dom"/>
</dbReference>
<dbReference type="GO" id="GO:0008270">
    <property type="term" value="F:zinc ion binding"/>
    <property type="evidence" value="ECO:0007669"/>
    <property type="project" value="TreeGrafter"/>
</dbReference>
<dbReference type="GO" id="GO:0072527">
    <property type="term" value="P:pyrimidine-containing compound metabolic process"/>
    <property type="evidence" value="ECO:0007669"/>
    <property type="project" value="UniProtKB-ARBA"/>
</dbReference>
<protein>
    <recommendedName>
        <fullName evidence="2">CMP/dCMP-type deaminase domain-containing protein</fullName>
    </recommendedName>
</protein>
<dbReference type="GO" id="GO:0005829">
    <property type="term" value="C:cytosol"/>
    <property type="evidence" value="ECO:0007669"/>
    <property type="project" value="TreeGrafter"/>
</dbReference>
<dbReference type="PANTHER" id="PTHR11644">
    <property type="entry name" value="CYTIDINE DEAMINASE"/>
    <property type="match status" value="1"/>
</dbReference>
<dbReference type="InterPro" id="IPR050202">
    <property type="entry name" value="Cyt/Deoxycyt_deaminase"/>
</dbReference>
<dbReference type="Gene3D" id="3.40.140.10">
    <property type="entry name" value="Cytidine Deaminase, domain 2"/>
    <property type="match status" value="1"/>
</dbReference>
<dbReference type="PROSITE" id="PS51747">
    <property type="entry name" value="CYT_DCMP_DEAMINASES_2"/>
    <property type="match status" value="1"/>
</dbReference>
<comment type="similarity">
    <text evidence="1">Belongs to the cytidine and deoxycytidylate deaminase family.</text>
</comment>
<dbReference type="InterPro" id="IPR016193">
    <property type="entry name" value="Cytidine_deaminase-like"/>
</dbReference>
<evidence type="ECO:0000313" key="3">
    <source>
        <dbReference type="EMBL" id="OGF26707.1"/>
    </source>
</evidence>
<dbReference type="CDD" id="cd01283">
    <property type="entry name" value="cytidine_deaminase"/>
    <property type="match status" value="1"/>
</dbReference>
<reference evidence="3 4" key="1">
    <citation type="journal article" date="2016" name="Nat. Commun.">
        <title>Thousands of microbial genomes shed light on interconnected biogeochemical processes in an aquifer system.</title>
        <authorList>
            <person name="Anantharaman K."/>
            <person name="Brown C.T."/>
            <person name="Hug L.A."/>
            <person name="Sharon I."/>
            <person name="Castelle C.J."/>
            <person name="Probst A.J."/>
            <person name="Thomas B.C."/>
            <person name="Singh A."/>
            <person name="Wilkins M.J."/>
            <person name="Karaoz U."/>
            <person name="Brodie E.L."/>
            <person name="Williams K.H."/>
            <person name="Hubbard S.S."/>
            <person name="Banfield J.F."/>
        </authorList>
    </citation>
    <scope>NUCLEOTIDE SEQUENCE [LARGE SCALE GENOMIC DNA]</scope>
</reference>
<gene>
    <name evidence="3" type="ORF">A2242_01925</name>
</gene>
<dbReference type="GO" id="GO:0004126">
    <property type="term" value="F:cytidine deaminase activity"/>
    <property type="evidence" value="ECO:0007669"/>
    <property type="project" value="TreeGrafter"/>
</dbReference>
<comment type="caution">
    <text evidence="3">The sequence shown here is derived from an EMBL/GenBank/DDBJ whole genome shotgun (WGS) entry which is preliminary data.</text>
</comment>
<dbReference type="STRING" id="1797995.A2242_01925"/>
<dbReference type="SUPFAM" id="SSF53927">
    <property type="entry name" value="Cytidine deaminase-like"/>
    <property type="match status" value="1"/>
</dbReference>
<evidence type="ECO:0000313" key="4">
    <source>
        <dbReference type="Proteomes" id="UP000178925"/>
    </source>
</evidence>
<dbReference type="AlphaFoldDB" id="A0A1F5SJ21"/>
<sequence>MLYKHKLEYEKQKASLVEGAREALKHGISYRNFNVGCTVLAWSDQKQEYKVFVGANLKAGAGTVKVCAERVAIMSAVSAGYSFIAAIVVCGESQKDEASGIESPTLHPCDVCRETLYHLIVHDERFETVVEFDTILLTVHKDDTGRQEEMTLRELFDIHSCDYLLAEEKPQTLRQILLKREY</sequence>
<name>A0A1F5SJ21_9BACT</name>